<protein>
    <submittedName>
        <fullName evidence="2">Uncharacterized protein</fullName>
    </submittedName>
</protein>
<sequence length="55" mass="6021">MTDGNTEREQNARRTSADDVHDDPPGPADHGRDGGMATRENAPDVVQRSDTDDDR</sequence>
<reference evidence="2 3" key="1">
    <citation type="submission" date="2023-11" db="EMBL/GenBank/DDBJ databases">
        <authorList>
            <person name="Val-Calvo J."/>
            <person name="Scortti M."/>
            <person name="Vazquez-Boland J."/>
        </authorList>
    </citation>
    <scope>NUCLEOTIDE SEQUENCE [LARGE SCALE GENOMIC DNA]</scope>
    <source>
        <strain evidence="2 3">PAM 2766</strain>
    </source>
</reference>
<gene>
    <name evidence="2" type="ORF">ABEU20_000981</name>
</gene>
<keyword evidence="3" id="KW-1185">Reference proteome</keyword>
<proteinExistence type="predicted"/>
<dbReference type="Proteomes" id="UP001629745">
    <property type="component" value="Unassembled WGS sequence"/>
</dbReference>
<evidence type="ECO:0000313" key="3">
    <source>
        <dbReference type="Proteomes" id="UP001629745"/>
    </source>
</evidence>
<comment type="caution">
    <text evidence="2">The sequence shown here is derived from an EMBL/GenBank/DDBJ whole genome shotgun (WGS) entry which is preliminary data.</text>
</comment>
<feature type="region of interest" description="Disordered" evidence="1">
    <location>
        <begin position="1"/>
        <end position="55"/>
    </location>
</feature>
<feature type="compositionally biased region" description="Basic and acidic residues" evidence="1">
    <location>
        <begin position="1"/>
        <end position="33"/>
    </location>
</feature>
<dbReference type="EMBL" id="JBDLNV010000001">
    <property type="protein sequence ID" value="MFM1722427.1"/>
    <property type="molecule type" value="Genomic_DNA"/>
</dbReference>
<name>A0ABW9FA63_9NOCA</name>
<dbReference type="RefSeq" id="WP_420162982.1">
    <property type="nucleotide sequence ID" value="NZ_JBDLNV010000001.1"/>
</dbReference>
<evidence type="ECO:0000256" key="1">
    <source>
        <dbReference type="SAM" id="MobiDB-lite"/>
    </source>
</evidence>
<accession>A0ABW9FA63</accession>
<evidence type="ECO:0000313" key="2">
    <source>
        <dbReference type="EMBL" id="MFM1722427.1"/>
    </source>
</evidence>
<organism evidence="2 3">
    <name type="scientific">Rhodococcus parequi</name>
    <dbReference type="NCBI Taxonomy" id="3137122"/>
    <lineage>
        <taxon>Bacteria</taxon>
        <taxon>Bacillati</taxon>
        <taxon>Actinomycetota</taxon>
        <taxon>Actinomycetes</taxon>
        <taxon>Mycobacteriales</taxon>
        <taxon>Nocardiaceae</taxon>
        <taxon>Rhodococcus</taxon>
    </lineage>
</organism>